<evidence type="ECO:0000313" key="8">
    <source>
        <dbReference type="EMBL" id="APD09215.1"/>
    </source>
</evidence>
<reference evidence="9 11" key="3">
    <citation type="journal article" date="2022" name="Microbiol. Resour. Announc.">
        <title>Complete Genome Sequences of Thermus Strains Isolated from Senami Hot Spring in Japan.</title>
        <authorList>
            <person name="Miyazaki K."/>
        </authorList>
    </citation>
    <scope>NUCLEOTIDE SEQUENCE [LARGE SCALE GENOMIC DNA]</scope>
    <source>
        <strain evidence="9 11">SNM4-1</strain>
    </source>
</reference>
<organism evidence="8 10">
    <name type="scientific">Thermus brockianus</name>
    <dbReference type="NCBI Taxonomy" id="56956"/>
    <lineage>
        <taxon>Bacteria</taxon>
        <taxon>Thermotogati</taxon>
        <taxon>Deinococcota</taxon>
        <taxon>Deinococci</taxon>
        <taxon>Thermales</taxon>
        <taxon>Thermaceae</taxon>
        <taxon>Thermus</taxon>
    </lineage>
</organism>
<keyword evidence="5 6" id="KW-0408">Iron</keyword>
<dbReference type="EMBL" id="CP016312">
    <property type="protein sequence ID" value="APD09215.1"/>
    <property type="molecule type" value="Genomic_DNA"/>
</dbReference>
<keyword evidence="3 6" id="KW-0479">Metal-binding</keyword>
<dbReference type="InterPro" id="IPR051459">
    <property type="entry name" value="Cytochrome_c-type_DH"/>
</dbReference>
<evidence type="ECO:0000256" key="1">
    <source>
        <dbReference type="ARBA" id="ARBA00022448"/>
    </source>
</evidence>
<dbReference type="InterPro" id="IPR036909">
    <property type="entry name" value="Cyt_c-like_dom_sf"/>
</dbReference>
<keyword evidence="4" id="KW-0249">Electron transport</keyword>
<dbReference type="AlphaFoldDB" id="A0A1J0LUV2"/>
<proteinExistence type="predicted"/>
<dbReference type="GO" id="GO:0005506">
    <property type="term" value="F:iron ion binding"/>
    <property type="evidence" value="ECO:0007669"/>
    <property type="project" value="InterPro"/>
</dbReference>
<reference evidence="8" key="2">
    <citation type="journal article" date="2017" name="Stand. Genomic Sci.">
        <title>Complete genome sequence of Thermus brockianus GE-1 reveals key enzymes of xylan/xylose metabolism.</title>
        <authorList>
            <person name="Schaefers C."/>
            <person name="Blank S."/>
            <person name="Wiebusch S."/>
            <person name="Elleuche S."/>
            <person name="Antranikian G."/>
        </authorList>
    </citation>
    <scope>NUCLEOTIDE SEQUENCE</scope>
    <source>
        <strain evidence="8">GE-1</strain>
    </source>
</reference>
<dbReference type="Proteomes" id="UP000831120">
    <property type="component" value="Chromosome"/>
</dbReference>
<evidence type="ECO:0000259" key="7">
    <source>
        <dbReference type="PROSITE" id="PS51007"/>
    </source>
</evidence>
<reference evidence="10" key="1">
    <citation type="submission" date="2016-06" db="EMBL/GenBank/DDBJ databases">
        <title>Whole genome sequencing of Thermus brockianus strain GE-1.</title>
        <authorList>
            <person name="Schaefers C."/>
            <person name="Blank S."/>
            <person name="Wiebusch S."/>
            <person name="Elleuche S."/>
            <person name="Antranikian G."/>
        </authorList>
    </citation>
    <scope>NUCLEOTIDE SEQUENCE [LARGE SCALE GENOMIC DNA]</scope>
    <source>
        <strain evidence="10">GE-1</strain>
    </source>
</reference>
<gene>
    <name evidence="8" type="ORF">A0O31_01065</name>
    <name evidence="9" type="ORF">TbrSNM41_00780</name>
</gene>
<dbReference type="EMBL" id="AP025593">
    <property type="protein sequence ID" value="BDG15344.1"/>
    <property type="molecule type" value="Genomic_DNA"/>
</dbReference>
<evidence type="ECO:0000256" key="5">
    <source>
        <dbReference type="ARBA" id="ARBA00023004"/>
    </source>
</evidence>
<evidence type="ECO:0000256" key="3">
    <source>
        <dbReference type="ARBA" id="ARBA00022723"/>
    </source>
</evidence>
<protein>
    <submittedName>
        <fullName evidence="8 9">Cytochrome C</fullName>
    </submittedName>
</protein>
<accession>A0A1J0LUV2</accession>
<dbReference type="KEGG" id="tbc:A0O31_01065"/>
<keyword evidence="2 6" id="KW-0349">Heme</keyword>
<dbReference type="GO" id="GO:0020037">
    <property type="term" value="F:heme binding"/>
    <property type="evidence" value="ECO:0007669"/>
    <property type="project" value="InterPro"/>
</dbReference>
<dbReference type="OrthoDB" id="7933886at2"/>
<dbReference type="PRINTS" id="PR00605">
    <property type="entry name" value="CYTCHROMECIC"/>
</dbReference>
<dbReference type="Gene3D" id="1.10.760.10">
    <property type="entry name" value="Cytochrome c-like domain"/>
    <property type="match status" value="1"/>
</dbReference>
<name>A0A1J0LUV2_THEBO</name>
<keyword evidence="1" id="KW-0813">Transport</keyword>
<keyword evidence="11" id="KW-1185">Reference proteome</keyword>
<evidence type="ECO:0000313" key="10">
    <source>
        <dbReference type="Proteomes" id="UP000182993"/>
    </source>
</evidence>
<dbReference type="PROSITE" id="PS51007">
    <property type="entry name" value="CYTC"/>
    <property type="match status" value="1"/>
</dbReference>
<evidence type="ECO:0000256" key="2">
    <source>
        <dbReference type="ARBA" id="ARBA00022617"/>
    </source>
</evidence>
<dbReference type="PANTHER" id="PTHR35008">
    <property type="entry name" value="BLL4482 PROTEIN-RELATED"/>
    <property type="match status" value="1"/>
</dbReference>
<dbReference type="SUPFAM" id="SSF46626">
    <property type="entry name" value="Cytochrome c"/>
    <property type="match status" value="1"/>
</dbReference>
<dbReference type="Pfam" id="PF13442">
    <property type="entry name" value="Cytochrome_CBB3"/>
    <property type="match status" value="1"/>
</dbReference>
<sequence length="241" mass="25705">MVVDRIEVYLDGAQEPLAVLKEPPYRLELDTRQIPDGEHTLRLVTHFRGGGQEVKEIPFTVNNYPDVLVLGLDEGGEVAGKVELRLAVGEPELPVEPVRFNPIWYAVASVVVLGGIWAYFALSPATEKIVAEVAPPAQEAQAHGEGAAPAANVDQALMEKGKAIYESLCAACHQANGQGMPPAFPALAGNPNLKDAQLILNVVKNGRGAMPAVGANFSEEELKAVATYIRNSFGNSFGPVE</sequence>
<evidence type="ECO:0000313" key="11">
    <source>
        <dbReference type="Proteomes" id="UP000831120"/>
    </source>
</evidence>
<feature type="domain" description="Cytochrome c" evidence="7">
    <location>
        <begin position="156"/>
        <end position="233"/>
    </location>
</feature>
<dbReference type="GO" id="GO:0009055">
    <property type="term" value="F:electron transfer activity"/>
    <property type="evidence" value="ECO:0007669"/>
    <property type="project" value="InterPro"/>
</dbReference>
<dbReference type="InterPro" id="IPR008168">
    <property type="entry name" value="Cyt_C_IC"/>
</dbReference>
<evidence type="ECO:0000256" key="6">
    <source>
        <dbReference type="PROSITE-ProRule" id="PRU00433"/>
    </source>
</evidence>
<dbReference type="PANTHER" id="PTHR35008:SF8">
    <property type="entry name" value="ALCOHOL DEHYDROGENASE CYTOCHROME C SUBUNIT"/>
    <property type="match status" value="1"/>
</dbReference>
<evidence type="ECO:0000313" key="9">
    <source>
        <dbReference type="EMBL" id="BDG15344.1"/>
    </source>
</evidence>
<dbReference type="RefSeq" id="WP_071676954.1">
    <property type="nucleotide sequence ID" value="NZ_AP025593.1"/>
</dbReference>
<dbReference type="STRING" id="56956.A0O31_01065"/>
<dbReference type="InterPro" id="IPR009056">
    <property type="entry name" value="Cyt_c-like_dom"/>
</dbReference>
<dbReference type="Proteomes" id="UP000182993">
    <property type="component" value="Chromosome"/>
</dbReference>
<evidence type="ECO:0000256" key="4">
    <source>
        <dbReference type="ARBA" id="ARBA00022982"/>
    </source>
</evidence>